<evidence type="ECO:0000313" key="8">
    <source>
        <dbReference type="EMBL" id="CAG5132656.1"/>
    </source>
</evidence>
<dbReference type="SUPFAM" id="SSF53474">
    <property type="entry name" value="alpha/beta-Hydrolases"/>
    <property type="match status" value="1"/>
</dbReference>
<dbReference type="Pfam" id="PF00450">
    <property type="entry name" value="Peptidase_S10"/>
    <property type="match status" value="2"/>
</dbReference>
<dbReference type="InterPro" id="IPR001563">
    <property type="entry name" value="Peptidase_S10"/>
</dbReference>
<evidence type="ECO:0000256" key="6">
    <source>
        <dbReference type="ARBA" id="ARBA00023180"/>
    </source>
</evidence>
<proteinExistence type="inferred from homology"/>
<dbReference type="InterPro" id="IPR033124">
    <property type="entry name" value="Ser_caboxypep_his_AS"/>
</dbReference>
<dbReference type="GO" id="GO:0004185">
    <property type="term" value="F:serine-type carboxypeptidase activity"/>
    <property type="evidence" value="ECO:0007669"/>
    <property type="project" value="InterPro"/>
</dbReference>
<name>A0A8S4A104_9EUPU</name>
<evidence type="ECO:0000256" key="3">
    <source>
        <dbReference type="ARBA" id="ARBA00022670"/>
    </source>
</evidence>
<dbReference type="OrthoDB" id="443318at2759"/>
<evidence type="ECO:0000256" key="7">
    <source>
        <dbReference type="SAM" id="SignalP"/>
    </source>
</evidence>
<protein>
    <recommendedName>
        <fullName evidence="10">Serine carboxypeptidase</fullName>
    </recommendedName>
</protein>
<dbReference type="Proteomes" id="UP000678393">
    <property type="component" value="Unassembled WGS sequence"/>
</dbReference>
<organism evidence="8 9">
    <name type="scientific">Candidula unifasciata</name>
    <dbReference type="NCBI Taxonomy" id="100452"/>
    <lineage>
        <taxon>Eukaryota</taxon>
        <taxon>Metazoa</taxon>
        <taxon>Spiralia</taxon>
        <taxon>Lophotrochozoa</taxon>
        <taxon>Mollusca</taxon>
        <taxon>Gastropoda</taxon>
        <taxon>Heterobranchia</taxon>
        <taxon>Euthyneura</taxon>
        <taxon>Panpulmonata</taxon>
        <taxon>Eupulmonata</taxon>
        <taxon>Stylommatophora</taxon>
        <taxon>Helicina</taxon>
        <taxon>Helicoidea</taxon>
        <taxon>Geomitridae</taxon>
        <taxon>Candidula</taxon>
    </lineage>
</organism>
<dbReference type="AlphaFoldDB" id="A0A8S4A104"/>
<evidence type="ECO:0000256" key="4">
    <source>
        <dbReference type="ARBA" id="ARBA00022729"/>
    </source>
</evidence>
<dbReference type="Gene3D" id="3.40.50.1820">
    <property type="entry name" value="alpha/beta hydrolase"/>
    <property type="match status" value="1"/>
</dbReference>
<evidence type="ECO:0000256" key="5">
    <source>
        <dbReference type="ARBA" id="ARBA00022801"/>
    </source>
</evidence>
<comment type="caution">
    <text evidence="8">The sequence shown here is derived from an EMBL/GenBank/DDBJ whole genome shotgun (WGS) entry which is preliminary data.</text>
</comment>
<dbReference type="PANTHER" id="PTHR11802">
    <property type="entry name" value="SERINE PROTEASE FAMILY S10 SERINE CARBOXYPEPTIDASE"/>
    <property type="match status" value="1"/>
</dbReference>
<evidence type="ECO:0000256" key="1">
    <source>
        <dbReference type="ARBA" id="ARBA00009431"/>
    </source>
</evidence>
<dbReference type="InterPro" id="IPR029058">
    <property type="entry name" value="AB_hydrolase_fold"/>
</dbReference>
<evidence type="ECO:0008006" key="10">
    <source>
        <dbReference type="Google" id="ProtNLM"/>
    </source>
</evidence>
<dbReference type="GO" id="GO:0006508">
    <property type="term" value="P:proteolysis"/>
    <property type="evidence" value="ECO:0007669"/>
    <property type="project" value="UniProtKB-KW"/>
</dbReference>
<keyword evidence="9" id="KW-1185">Reference proteome</keyword>
<feature type="signal peptide" evidence="7">
    <location>
        <begin position="1"/>
        <end position="26"/>
    </location>
</feature>
<dbReference type="Gene3D" id="3.40.50.11320">
    <property type="match status" value="1"/>
</dbReference>
<dbReference type="PROSITE" id="PS00560">
    <property type="entry name" value="CARBOXYPEPT_SER_HIS"/>
    <property type="match status" value="1"/>
</dbReference>
<dbReference type="EMBL" id="CAJHNH020005556">
    <property type="protein sequence ID" value="CAG5132656.1"/>
    <property type="molecule type" value="Genomic_DNA"/>
</dbReference>
<keyword evidence="3" id="KW-0645">Protease</keyword>
<keyword evidence="6" id="KW-0325">Glycoprotein</keyword>
<comment type="similarity">
    <text evidence="1">Belongs to the peptidase S10 family.</text>
</comment>
<sequence>MVQQEGYHKDLLALIVMAANIFTAASVPTTASTHESLFLTPLLDQGNIQAAKERSRVAEDTTHYIPASHAGFITVDKQLGNHLFFWYFPSQLNASAPLLLWLNGGPTVSSMVGLFWEHGPMEAKMTEEGVKLTHRNYTWVGPFSVVYVDNPVGAGYSFSDQDESGYKATQDGYTADLHSFVLQFLKMFPEHKTRDFYLSGQSYAGKYNPLRGIILGSPYFDPRTQHPAYFNHLYSLGVISKADSIIYRNELSDIHQQFNAGKLINFTLEEISNKILRYNEIPLQTLDNYVNLFVSTVRMMAVLLDNYKVLIFNGDYDLVTNSAMVEAALLATPWLKQKHYSESRRTFWTEDDRLKGFFSQTGQFCRVVVHGAGHQVPHDMPDVSLEMVTHFLQDGCIKLKPNKTSS</sequence>
<feature type="chain" id="PRO_5035829410" description="Serine carboxypeptidase" evidence="7">
    <location>
        <begin position="27"/>
        <end position="406"/>
    </location>
</feature>
<gene>
    <name evidence="8" type="ORF">CUNI_LOCUS18214</name>
</gene>
<evidence type="ECO:0000313" key="9">
    <source>
        <dbReference type="Proteomes" id="UP000678393"/>
    </source>
</evidence>
<keyword evidence="2" id="KW-0121">Carboxypeptidase</keyword>
<reference evidence="8" key="1">
    <citation type="submission" date="2021-04" db="EMBL/GenBank/DDBJ databases">
        <authorList>
            <consortium name="Molecular Ecology Group"/>
        </authorList>
    </citation>
    <scope>NUCLEOTIDE SEQUENCE</scope>
</reference>
<dbReference type="PRINTS" id="PR00724">
    <property type="entry name" value="CRBOXYPTASEC"/>
</dbReference>
<accession>A0A8S4A104</accession>
<evidence type="ECO:0000256" key="2">
    <source>
        <dbReference type="ARBA" id="ARBA00022645"/>
    </source>
</evidence>
<dbReference type="PANTHER" id="PTHR11802:SF472">
    <property type="entry name" value="SERINE CARBOXYPEPTIDASE CPVL-RELATED"/>
    <property type="match status" value="1"/>
</dbReference>
<keyword evidence="5" id="KW-0378">Hydrolase</keyword>
<keyword evidence="4 7" id="KW-0732">Signal</keyword>